<comment type="caution">
    <text evidence="1">The sequence shown here is derived from an EMBL/GenBank/DDBJ whole genome shotgun (WGS) entry which is preliminary data.</text>
</comment>
<name>A0A4Q4NUX8_ALTAL</name>
<evidence type="ECO:0000313" key="2">
    <source>
        <dbReference type="Proteomes" id="UP000291422"/>
    </source>
</evidence>
<gene>
    <name evidence="1" type="ORF">AA0117_g262</name>
</gene>
<dbReference type="EMBL" id="PDXD01000001">
    <property type="protein sequence ID" value="RYN84029.1"/>
    <property type="molecule type" value="Genomic_DNA"/>
</dbReference>
<dbReference type="AlphaFoldDB" id="A0A4Q4NUX8"/>
<dbReference type="Proteomes" id="UP000291422">
    <property type="component" value="Unassembled WGS sequence"/>
</dbReference>
<organism evidence="1 2">
    <name type="scientific">Alternaria alternata</name>
    <name type="common">Alternaria rot fungus</name>
    <name type="synonym">Torula alternata</name>
    <dbReference type="NCBI Taxonomy" id="5599"/>
    <lineage>
        <taxon>Eukaryota</taxon>
        <taxon>Fungi</taxon>
        <taxon>Dikarya</taxon>
        <taxon>Ascomycota</taxon>
        <taxon>Pezizomycotina</taxon>
        <taxon>Dothideomycetes</taxon>
        <taxon>Pleosporomycetidae</taxon>
        <taxon>Pleosporales</taxon>
        <taxon>Pleosporineae</taxon>
        <taxon>Pleosporaceae</taxon>
        <taxon>Alternaria</taxon>
        <taxon>Alternaria sect. Alternaria</taxon>
        <taxon>Alternaria alternata complex</taxon>
    </lineage>
</organism>
<protein>
    <submittedName>
        <fullName evidence="1">Uncharacterized protein</fullName>
    </submittedName>
</protein>
<accession>A0A4Q4NUX8</accession>
<evidence type="ECO:0000313" key="1">
    <source>
        <dbReference type="EMBL" id="RYN84029.1"/>
    </source>
</evidence>
<sequence length="32" mass="3474">MYIVPPVSLIAALAAVAPLEEVERAVIQEKRP</sequence>
<proteinExistence type="predicted"/>
<reference evidence="2" key="1">
    <citation type="journal article" date="2019" name="bioRxiv">
        <title>Genomics, evolutionary history and diagnostics of the Alternaria alternata species group including apple and Asian pear pathotypes.</title>
        <authorList>
            <person name="Armitage A.D."/>
            <person name="Cockerton H.M."/>
            <person name="Sreenivasaprasad S."/>
            <person name="Woodhall J.W."/>
            <person name="Lane C.R."/>
            <person name="Harrison R.J."/>
            <person name="Clarkson J.P."/>
        </authorList>
    </citation>
    <scope>NUCLEOTIDE SEQUENCE [LARGE SCALE GENOMIC DNA]</scope>
    <source>
        <strain evidence="2">FERA 1177</strain>
    </source>
</reference>